<dbReference type="KEGG" id="ten:LPB136_04740"/>
<gene>
    <name evidence="1" type="ORF">LPB136_04740</name>
</gene>
<organism evidence="1 2">
    <name type="scientific">Tenacibaculum todarodis</name>
    <dbReference type="NCBI Taxonomy" id="1850252"/>
    <lineage>
        <taxon>Bacteria</taxon>
        <taxon>Pseudomonadati</taxon>
        <taxon>Bacteroidota</taxon>
        <taxon>Flavobacteriia</taxon>
        <taxon>Flavobacteriales</taxon>
        <taxon>Flavobacteriaceae</taxon>
        <taxon>Tenacibaculum</taxon>
    </lineage>
</organism>
<dbReference type="Proteomes" id="UP000181898">
    <property type="component" value="Chromosome"/>
</dbReference>
<evidence type="ECO:0000313" key="2">
    <source>
        <dbReference type="Proteomes" id="UP000181898"/>
    </source>
</evidence>
<dbReference type="RefSeq" id="WP_072555033.1">
    <property type="nucleotide sequence ID" value="NZ_CP018155.1"/>
</dbReference>
<keyword evidence="2" id="KW-1185">Reference proteome</keyword>
<dbReference type="EMBL" id="CP018155">
    <property type="protein sequence ID" value="APG64709.1"/>
    <property type="molecule type" value="Genomic_DNA"/>
</dbReference>
<protein>
    <submittedName>
        <fullName evidence="1">Uncharacterized protein</fullName>
    </submittedName>
</protein>
<dbReference type="AlphaFoldDB" id="A0A1L3JHV7"/>
<accession>A0A1L3JHV7</accession>
<evidence type="ECO:0000313" key="1">
    <source>
        <dbReference type="EMBL" id="APG64709.1"/>
    </source>
</evidence>
<name>A0A1L3JHV7_9FLAO</name>
<reference evidence="1 2" key="1">
    <citation type="submission" date="2016-11" db="EMBL/GenBank/DDBJ databases">
        <title>Tenacibaculum sp. LPB0136, isolated from marine environment.</title>
        <authorList>
            <person name="Kim E."/>
            <person name="Yi H."/>
        </authorList>
    </citation>
    <scope>NUCLEOTIDE SEQUENCE [LARGE SCALE GENOMIC DNA]</scope>
    <source>
        <strain evidence="1 2">LPB0136</strain>
    </source>
</reference>
<sequence length="173" mass="19663">MKRVIKYISVICIVLVNVSLTKITKPFPKSNLLNKCTAILKVENNRNSKSIFKESINYKLILINTSNKKTSYKVEIENTKEGLKKAQRRSSKPKKAIETSKLKVLTLNNKNKSIGEIVLKPGEKYLFKVKLSKVDNESVNKWNLTKVKVSSPECKGVIVSTILKTYIPNPELR</sequence>
<proteinExistence type="predicted"/>